<sequence length="63" mass="7020">MNWLLILIIIGVVFTGGVMILGVATMSQGGNFNKKHGNRMMQLRVASQFVTLALVVLYLYLYT</sequence>
<dbReference type="InParanoid" id="A0A2G4YPV6"/>
<dbReference type="Proteomes" id="UP000229730">
    <property type="component" value="Unassembled WGS sequence"/>
</dbReference>
<keyword evidence="3 4" id="KW-0472">Membrane</keyword>
<feature type="transmembrane region" description="Helical" evidence="4">
    <location>
        <begin position="45"/>
        <end position="62"/>
    </location>
</feature>
<dbReference type="PROSITE" id="PS51503">
    <property type="entry name" value="HIG1"/>
    <property type="match status" value="1"/>
</dbReference>
<dbReference type="EMBL" id="PDEM01000024">
    <property type="protein sequence ID" value="PHZ84325.1"/>
    <property type="molecule type" value="Genomic_DNA"/>
</dbReference>
<feature type="transmembrane region" description="Helical" evidence="4">
    <location>
        <begin position="6"/>
        <end position="24"/>
    </location>
</feature>
<evidence type="ECO:0000256" key="4">
    <source>
        <dbReference type="SAM" id="Phobius"/>
    </source>
</evidence>
<proteinExistence type="predicted"/>
<reference evidence="6 7" key="1">
    <citation type="submission" date="2017-10" db="EMBL/GenBank/DDBJ databases">
        <title>Frigbacter circumglobatus gen. nov. sp. nov., isolated from sediment cultured in situ.</title>
        <authorList>
            <person name="Zhao Z."/>
        </authorList>
    </citation>
    <scope>NUCLEOTIDE SEQUENCE [LARGE SCALE GENOMIC DNA]</scope>
    <source>
        <strain evidence="6 7">ZYL</strain>
    </source>
</reference>
<keyword evidence="2 4" id="KW-1133">Transmembrane helix</keyword>
<accession>A0A2G4YPV6</accession>
<comment type="caution">
    <text evidence="6">The sequence shown here is derived from an EMBL/GenBank/DDBJ whole genome shotgun (WGS) entry which is preliminary data.</text>
</comment>
<feature type="domain" description="HIG1" evidence="5">
    <location>
        <begin position="1"/>
        <end position="63"/>
    </location>
</feature>
<dbReference type="InterPro" id="IPR007667">
    <property type="entry name" value="Hypoxia_induced_domain"/>
</dbReference>
<evidence type="ECO:0000259" key="5">
    <source>
        <dbReference type="PROSITE" id="PS51503"/>
    </source>
</evidence>
<evidence type="ECO:0000313" key="6">
    <source>
        <dbReference type="EMBL" id="PHZ84325.1"/>
    </source>
</evidence>
<gene>
    <name evidence="6" type="ORF">CRD36_10935</name>
</gene>
<organism evidence="6 7">
    <name type="scientific">Paremcibacter congregatus</name>
    <dbReference type="NCBI Taxonomy" id="2043170"/>
    <lineage>
        <taxon>Bacteria</taxon>
        <taxon>Pseudomonadati</taxon>
        <taxon>Pseudomonadota</taxon>
        <taxon>Alphaproteobacteria</taxon>
        <taxon>Emcibacterales</taxon>
        <taxon>Emcibacteraceae</taxon>
        <taxon>Paremcibacter</taxon>
    </lineage>
</organism>
<evidence type="ECO:0000256" key="3">
    <source>
        <dbReference type="ARBA" id="ARBA00023136"/>
    </source>
</evidence>
<protein>
    <recommendedName>
        <fullName evidence="5">HIG1 domain-containing protein</fullName>
    </recommendedName>
</protein>
<evidence type="ECO:0000256" key="1">
    <source>
        <dbReference type="ARBA" id="ARBA00022692"/>
    </source>
</evidence>
<keyword evidence="7" id="KW-1185">Reference proteome</keyword>
<name>A0A2G4YPV6_9PROT</name>
<keyword evidence="1 4" id="KW-0812">Transmembrane</keyword>
<dbReference type="Pfam" id="PF04588">
    <property type="entry name" value="HIG_1_N"/>
    <property type="match status" value="1"/>
</dbReference>
<evidence type="ECO:0000313" key="7">
    <source>
        <dbReference type="Proteomes" id="UP000229730"/>
    </source>
</evidence>
<evidence type="ECO:0000256" key="2">
    <source>
        <dbReference type="ARBA" id="ARBA00022989"/>
    </source>
</evidence>
<dbReference type="AlphaFoldDB" id="A0A2G4YPV6"/>
<dbReference type="RefSeq" id="WP_099473159.1">
    <property type="nucleotide sequence ID" value="NZ_CAXBMK010000003.1"/>
</dbReference>
<dbReference type="OrthoDB" id="7284889at2"/>